<organism evidence="13 14">
    <name type="scientific">Desulfococcus multivorans DSM 2059</name>
    <dbReference type="NCBI Taxonomy" id="1121405"/>
    <lineage>
        <taxon>Bacteria</taxon>
        <taxon>Pseudomonadati</taxon>
        <taxon>Thermodesulfobacteriota</taxon>
        <taxon>Desulfobacteria</taxon>
        <taxon>Desulfobacterales</taxon>
        <taxon>Desulfococcaceae</taxon>
        <taxon>Desulfococcus</taxon>
    </lineage>
</organism>
<accession>S7TQ82</accession>
<comment type="catalytic activity">
    <reaction evidence="6 8">
        <text>alpha-D-glucosamine 1-phosphate = D-glucosamine 6-phosphate</text>
        <dbReference type="Rhea" id="RHEA:23424"/>
        <dbReference type="ChEBI" id="CHEBI:58516"/>
        <dbReference type="ChEBI" id="CHEBI:58725"/>
        <dbReference type="EC" id="5.4.2.10"/>
    </reaction>
</comment>
<keyword evidence="3 6" id="KW-0479">Metal-binding</keyword>
<feature type="binding site" evidence="6">
    <location>
        <position position="248"/>
    </location>
    <ligand>
        <name>Mg(2+)</name>
        <dbReference type="ChEBI" id="CHEBI:18420"/>
    </ligand>
</feature>
<feature type="active site" description="Phosphoserine intermediate" evidence="6">
    <location>
        <position position="101"/>
    </location>
</feature>
<evidence type="ECO:0000256" key="5">
    <source>
        <dbReference type="ARBA" id="ARBA00023235"/>
    </source>
</evidence>
<feature type="domain" description="Alpha-D-phosphohexomutase alpha/beta/alpha" evidence="11">
    <location>
        <begin position="174"/>
        <end position="257"/>
    </location>
</feature>
<evidence type="ECO:0000256" key="1">
    <source>
        <dbReference type="ARBA" id="ARBA00010231"/>
    </source>
</evidence>
<keyword evidence="2 6" id="KW-0597">Phosphoprotein</keyword>
<comment type="cofactor">
    <cofactor evidence="6">
        <name>Mg(2+)</name>
        <dbReference type="ChEBI" id="CHEBI:18420"/>
    </cofactor>
    <text evidence="6">Binds 1 Mg(2+) ion per subunit.</text>
</comment>
<evidence type="ECO:0000313" key="14">
    <source>
        <dbReference type="Proteomes" id="UP000014977"/>
    </source>
</evidence>
<dbReference type="OrthoDB" id="9806956at2"/>
<dbReference type="EC" id="5.4.2.10" evidence="6 8"/>
<evidence type="ECO:0000313" key="13">
    <source>
        <dbReference type="EMBL" id="EPR39126.1"/>
    </source>
</evidence>
<dbReference type="Pfam" id="PF02879">
    <property type="entry name" value="PGM_PMM_II"/>
    <property type="match status" value="1"/>
</dbReference>
<evidence type="ECO:0000256" key="7">
    <source>
        <dbReference type="RuleBase" id="RU004326"/>
    </source>
</evidence>
<reference evidence="13 14" key="1">
    <citation type="journal article" date="2013" name="Genome Announc.">
        <title>Draft genome sequences for three mercury-methylating, sulfate-reducing bacteria.</title>
        <authorList>
            <person name="Brown S.D."/>
            <person name="Hurt R.A.Jr."/>
            <person name="Gilmour C.C."/>
            <person name="Elias D.A."/>
        </authorList>
    </citation>
    <scope>NUCLEOTIDE SEQUENCE [LARGE SCALE GENOMIC DNA]</scope>
    <source>
        <strain evidence="13 14">DSM 2059</strain>
    </source>
</reference>
<dbReference type="GO" id="GO:0006048">
    <property type="term" value="P:UDP-N-acetylglucosamine biosynthetic process"/>
    <property type="evidence" value="ECO:0007669"/>
    <property type="project" value="TreeGrafter"/>
</dbReference>
<dbReference type="InterPro" id="IPR016055">
    <property type="entry name" value="A-D-PHexomutase_a/b/a-I/II/III"/>
</dbReference>
<keyword evidence="4 6" id="KW-0460">Magnesium</keyword>
<evidence type="ECO:0000256" key="3">
    <source>
        <dbReference type="ARBA" id="ARBA00022723"/>
    </source>
</evidence>
<evidence type="ECO:0000259" key="10">
    <source>
        <dbReference type="Pfam" id="PF02878"/>
    </source>
</evidence>
<evidence type="ECO:0000256" key="4">
    <source>
        <dbReference type="ARBA" id="ARBA00022842"/>
    </source>
</evidence>
<comment type="PTM">
    <text evidence="6">Activated by phosphorylation.</text>
</comment>
<keyword evidence="14" id="KW-1185">Reference proteome</keyword>
<dbReference type="FunFam" id="3.30.310.50:FF:000001">
    <property type="entry name" value="Phosphoglucosamine mutase"/>
    <property type="match status" value="1"/>
</dbReference>
<dbReference type="PANTHER" id="PTHR42946">
    <property type="entry name" value="PHOSPHOHEXOSE MUTASE"/>
    <property type="match status" value="1"/>
</dbReference>
<feature type="domain" description="Alpha-D-phosphohexomutase alpha/beta/alpha" evidence="12">
    <location>
        <begin position="261"/>
        <end position="370"/>
    </location>
</feature>
<comment type="caution">
    <text evidence="13">The sequence shown here is derived from an EMBL/GenBank/DDBJ whole genome shotgun (WGS) entry which is preliminary data.</text>
</comment>
<feature type="modified residue" description="Phosphoserine" evidence="6">
    <location>
        <position position="101"/>
    </location>
</feature>
<dbReference type="InterPro" id="IPR036900">
    <property type="entry name" value="A-D-PHexomutase_C_sf"/>
</dbReference>
<dbReference type="InterPro" id="IPR050060">
    <property type="entry name" value="Phosphoglucosamine_mutase"/>
</dbReference>
<dbReference type="GO" id="GO:0009252">
    <property type="term" value="P:peptidoglycan biosynthetic process"/>
    <property type="evidence" value="ECO:0007669"/>
    <property type="project" value="UniProtKB-ARBA"/>
</dbReference>
<dbReference type="RefSeq" id="WP_020877539.1">
    <property type="nucleotide sequence ID" value="NZ_ATHJ01000092.1"/>
</dbReference>
<dbReference type="Pfam" id="PF02880">
    <property type="entry name" value="PGM_PMM_III"/>
    <property type="match status" value="1"/>
</dbReference>
<evidence type="ECO:0000256" key="6">
    <source>
        <dbReference type="HAMAP-Rule" id="MF_01554"/>
    </source>
</evidence>
<dbReference type="Gene3D" id="3.30.310.50">
    <property type="entry name" value="Alpha-D-phosphohexomutase, C-terminal domain"/>
    <property type="match status" value="1"/>
</dbReference>
<feature type="domain" description="Alpha-D-phosphohexomutase C-terminal" evidence="9">
    <location>
        <begin position="377"/>
        <end position="443"/>
    </location>
</feature>
<dbReference type="SUPFAM" id="SSF53738">
    <property type="entry name" value="Phosphoglucomutase, first 3 domains"/>
    <property type="match status" value="3"/>
</dbReference>
<feature type="binding site" description="via phosphate group" evidence="6">
    <location>
        <position position="101"/>
    </location>
    <ligand>
        <name>Mg(2+)</name>
        <dbReference type="ChEBI" id="CHEBI:18420"/>
    </ligand>
</feature>
<evidence type="ECO:0000259" key="11">
    <source>
        <dbReference type="Pfam" id="PF02879"/>
    </source>
</evidence>
<feature type="domain" description="Alpha-D-phosphohexomutase alpha/beta/alpha" evidence="10">
    <location>
        <begin position="3"/>
        <end position="136"/>
    </location>
</feature>
<dbReference type="eggNOG" id="COG1109">
    <property type="taxonomic scope" value="Bacteria"/>
</dbReference>
<name>S7TQ82_DESML</name>
<dbReference type="GO" id="GO:0000287">
    <property type="term" value="F:magnesium ion binding"/>
    <property type="evidence" value="ECO:0007669"/>
    <property type="project" value="UniProtKB-UniRule"/>
</dbReference>
<dbReference type="InterPro" id="IPR005841">
    <property type="entry name" value="Alpha-D-phosphohexomutase_SF"/>
</dbReference>
<gene>
    <name evidence="6" type="primary">glmM</name>
    <name evidence="13" type="ORF">dsmv_2782</name>
</gene>
<dbReference type="PRINTS" id="PR00509">
    <property type="entry name" value="PGMPMM"/>
</dbReference>
<dbReference type="SUPFAM" id="SSF55957">
    <property type="entry name" value="Phosphoglucomutase, C-terminal domain"/>
    <property type="match status" value="1"/>
</dbReference>
<evidence type="ECO:0000256" key="8">
    <source>
        <dbReference type="RuleBase" id="RU004327"/>
    </source>
</evidence>
<dbReference type="EMBL" id="ATHJ01000092">
    <property type="protein sequence ID" value="EPR39126.1"/>
    <property type="molecule type" value="Genomic_DNA"/>
</dbReference>
<comment type="function">
    <text evidence="6 8">Catalyzes the conversion of glucosamine-6-phosphate to glucosamine-1-phosphate.</text>
</comment>
<dbReference type="NCBIfam" id="TIGR01455">
    <property type="entry name" value="glmM"/>
    <property type="match status" value="1"/>
</dbReference>
<dbReference type="FunFam" id="3.40.120.10:FF:000001">
    <property type="entry name" value="Phosphoglucosamine mutase"/>
    <property type="match status" value="1"/>
</dbReference>
<dbReference type="Pfam" id="PF02878">
    <property type="entry name" value="PGM_PMM_I"/>
    <property type="match status" value="1"/>
</dbReference>
<dbReference type="InterPro" id="IPR005843">
    <property type="entry name" value="A-D-PHexomutase_C"/>
</dbReference>
<comment type="similarity">
    <text evidence="1 6 7">Belongs to the phosphohexose mutase family.</text>
</comment>
<dbReference type="InterPro" id="IPR016066">
    <property type="entry name" value="A-D-PHexomutase_CS"/>
</dbReference>
<dbReference type="InterPro" id="IPR005845">
    <property type="entry name" value="A-D-PHexomutase_a/b/a-II"/>
</dbReference>
<evidence type="ECO:0000256" key="2">
    <source>
        <dbReference type="ARBA" id="ARBA00022553"/>
    </source>
</evidence>
<sequence>MGQLFGTDGIRGVANRYPMTCETALNVGRAVTSYFSNGGRRPRIIVGKDTRLSGAMLEYALVSGICSAGGEAVRVGVLPTPGVACLTVLDKADAGVMISASHNPFQDNGIKIFGNDAFKLSDEAEADIEALLGREDHLRDLCASIQDVGGDAVMVDPEERYARFLLSALPAGFGLAGMKLVLDCSNGATFRVAPSVFRRLGADVTPLFIAPDGRNINEGCGSQHPERLAEHVVATGADVGLAFDGDGDRLIAVDDRGGVVTGDQMLAVCGAYLKQKGRLANGLVVSTVMSNIGLAMAFREMGIVHRKTDVGDRHVVREMRRSGAVLGGEDSGHMIFLDRHTTGDGILTALRLLEVIRDSGKPLSRLTQVITVYPQILMNVAVSAKPPIETIPAIAEAVAEVENLLGDQGRVLVRYSGTQPLCRVMIEGPTAEEIRRYCSRITEAVKSAIGE</sequence>
<dbReference type="GO" id="GO:0005975">
    <property type="term" value="P:carbohydrate metabolic process"/>
    <property type="evidence" value="ECO:0007669"/>
    <property type="project" value="InterPro"/>
</dbReference>
<dbReference type="FunFam" id="3.40.120.10:FF:000003">
    <property type="entry name" value="Phosphoglucosamine mutase"/>
    <property type="match status" value="1"/>
</dbReference>
<evidence type="ECO:0000259" key="12">
    <source>
        <dbReference type="Pfam" id="PF02880"/>
    </source>
</evidence>
<dbReference type="Pfam" id="PF00408">
    <property type="entry name" value="PGM_PMM_IV"/>
    <property type="match status" value="1"/>
</dbReference>
<dbReference type="STRING" id="897.B2D07_10950"/>
<dbReference type="CDD" id="cd05802">
    <property type="entry name" value="GlmM"/>
    <property type="match status" value="1"/>
</dbReference>
<protein>
    <recommendedName>
        <fullName evidence="6 8">Phosphoglucosamine mutase</fullName>
        <ecNumber evidence="6 8">5.4.2.10</ecNumber>
    </recommendedName>
</protein>
<feature type="binding site" evidence="6">
    <location>
        <position position="246"/>
    </location>
    <ligand>
        <name>Mg(2+)</name>
        <dbReference type="ChEBI" id="CHEBI:18420"/>
    </ligand>
</feature>
<dbReference type="GO" id="GO:0005829">
    <property type="term" value="C:cytosol"/>
    <property type="evidence" value="ECO:0007669"/>
    <property type="project" value="TreeGrafter"/>
</dbReference>
<dbReference type="Proteomes" id="UP000014977">
    <property type="component" value="Unassembled WGS sequence"/>
</dbReference>
<dbReference type="InterPro" id="IPR006352">
    <property type="entry name" value="GlmM_bact"/>
</dbReference>
<dbReference type="PANTHER" id="PTHR42946:SF1">
    <property type="entry name" value="PHOSPHOGLUCOMUTASE (ALPHA-D-GLUCOSE-1,6-BISPHOSPHATE-DEPENDENT)"/>
    <property type="match status" value="1"/>
</dbReference>
<dbReference type="InterPro" id="IPR005846">
    <property type="entry name" value="A-D-PHexomutase_a/b/a-III"/>
</dbReference>
<dbReference type="PROSITE" id="PS00710">
    <property type="entry name" value="PGM_PMM"/>
    <property type="match status" value="1"/>
</dbReference>
<proteinExistence type="inferred from homology"/>
<keyword evidence="5 6" id="KW-0413">Isomerase</keyword>
<dbReference type="Gene3D" id="3.40.120.10">
    <property type="entry name" value="Alpha-D-Glucose-1,6-Bisphosphate, subunit A, domain 3"/>
    <property type="match status" value="3"/>
</dbReference>
<dbReference type="InterPro" id="IPR005844">
    <property type="entry name" value="A-D-PHexomutase_a/b/a-I"/>
</dbReference>
<feature type="binding site" evidence="6">
    <location>
        <position position="244"/>
    </location>
    <ligand>
        <name>Mg(2+)</name>
        <dbReference type="ChEBI" id="CHEBI:18420"/>
    </ligand>
</feature>
<dbReference type="AlphaFoldDB" id="S7TQ82"/>
<dbReference type="PATRIC" id="fig|1121405.3.peg.2459"/>
<dbReference type="GO" id="GO:0008966">
    <property type="term" value="F:phosphoglucosamine mutase activity"/>
    <property type="evidence" value="ECO:0007669"/>
    <property type="project" value="UniProtKB-UniRule"/>
</dbReference>
<dbReference type="HAMAP" id="MF_01554_B">
    <property type="entry name" value="GlmM_B"/>
    <property type="match status" value="1"/>
</dbReference>
<evidence type="ECO:0000259" key="9">
    <source>
        <dbReference type="Pfam" id="PF00408"/>
    </source>
</evidence>
<dbReference type="GO" id="GO:0004615">
    <property type="term" value="F:phosphomannomutase activity"/>
    <property type="evidence" value="ECO:0007669"/>
    <property type="project" value="TreeGrafter"/>
</dbReference>